<dbReference type="PANTHER" id="PTHR24061">
    <property type="entry name" value="CALCIUM-SENSING RECEPTOR-RELATED"/>
    <property type="match status" value="1"/>
</dbReference>
<feature type="transmembrane region" description="Helical" evidence="12">
    <location>
        <begin position="468"/>
        <end position="491"/>
    </location>
</feature>
<accession>A0A6J1US62</accession>
<dbReference type="InterPro" id="IPR011500">
    <property type="entry name" value="GPCR_3_9-Cys_dom"/>
</dbReference>
<feature type="transmembrane region" description="Helical" evidence="12">
    <location>
        <begin position="424"/>
        <end position="442"/>
    </location>
</feature>
<dbReference type="InterPro" id="IPR028082">
    <property type="entry name" value="Peripla_BP_I"/>
</dbReference>
<keyword evidence="6 12" id="KW-1133">Transmembrane helix</keyword>
<dbReference type="PROSITE" id="PS00981">
    <property type="entry name" value="G_PROTEIN_RECEP_F3_3"/>
    <property type="match status" value="1"/>
</dbReference>
<evidence type="ECO:0000313" key="15">
    <source>
        <dbReference type="RefSeq" id="XP_026533195.1"/>
    </source>
</evidence>
<evidence type="ECO:0000256" key="3">
    <source>
        <dbReference type="ARBA" id="ARBA00022475"/>
    </source>
</evidence>
<evidence type="ECO:0000259" key="13">
    <source>
        <dbReference type="PROSITE" id="PS50259"/>
    </source>
</evidence>
<dbReference type="PRINTS" id="PR00248">
    <property type="entry name" value="GPCRMGR"/>
</dbReference>
<dbReference type="PANTHER" id="PTHR24061:SF599">
    <property type="entry name" value="G-PROTEIN COUPLED RECEPTORS FAMILY 3 PROFILE DOMAIN-CONTAINING PROTEIN"/>
    <property type="match status" value="1"/>
</dbReference>
<evidence type="ECO:0000256" key="5">
    <source>
        <dbReference type="ARBA" id="ARBA00022729"/>
    </source>
</evidence>
<dbReference type="Gene3D" id="3.40.50.2300">
    <property type="match status" value="3"/>
</dbReference>
<evidence type="ECO:0000256" key="4">
    <source>
        <dbReference type="ARBA" id="ARBA00022692"/>
    </source>
</evidence>
<evidence type="ECO:0000256" key="9">
    <source>
        <dbReference type="ARBA" id="ARBA00023170"/>
    </source>
</evidence>
<keyword evidence="9" id="KW-0675">Receptor</keyword>
<evidence type="ECO:0000313" key="14">
    <source>
        <dbReference type="Proteomes" id="UP000504612"/>
    </source>
</evidence>
<dbReference type="KEGG" id="nss:113418509"/>
<dbReference type="PROSITE" id="PS50259">
    <property type="entry name" value="G_PROTEIN_RECEP_F3_4"/>
    <property type="match status" value="1"/>
</dbReference>
<organism evidence="14 15">
    <name type="scientific">Notechis scutatus</name>
    <name type="common">mainland tiger snake</name>
    <dbReference type="NCBI Taxonomy" id="8663"/>
    <lineage>
        <taxon>Eukaryota</taxon>
        <taxon>Metazoa</taxon>
        <taxon>Chordata</taxon>
        <taxon>Craniata</taxon>
        <taxon>Vertebrata</taxon>
        <taxon>Euteleostomi</taxon>
        <taxon>Lepidosauria</taxon>
        <taxon>Squamata</taxon>
        <taxon>Bifurcata</taxon>
        <taxon>Unidentata</taxon>
        <taxon>Episquamata</taxon>
        <taxon>Toxicofera</taxon>
        <taxon>Serpentes</taxon>
        <taxon>Colubroidea</taxon>
        <taxon>Elapidae</taxon>
        <taxon>Hydrophiinae</taxon>
        <taxon>Notechis</taxon>
    </lineage>
</organism>
<dbReference type="SUPFAM" id="SSF53822">
    <property type="entry name" value="Periplasmic binding protein-like I"/>
    <property type="match status" value="2"/>
</dbReference>
<evidence type="ECO:0000256" key="10">
    <source>
        <dbReference type="ARBA" id="ARBA00023180"/>
    </source>
</evidence>
<protein>
    <submittedName>
        <fullName evidence="15">Vomeronasal type-2 receptor 26-like</fullName>
    </submittedName>
</protein>
<dbReference type="GO" id="GO:0004930">
    <property type="term" value="F:G protein-coupled receptor activity"/>
    <property type="evidence" value="ECO:0007669"/>
    <property type="project" value="UniProtKB-KW"/>
</dbReference>
<dbReference type="GO" id="GO:0005886">
    <property type="term" value="C:plasma membrane"/>
    <property type="evidence" value="ECO:0007669"/>
    <property type="project" value="UniProtKB-SubCell"/>
</dbReference>
<evidence type="ECO:0000256" key="8">
    <source>
        <dbReference type="ARBA" id="ARBA00023136"/>
    </source>
</evidence>
<proteinExistence type="inferred from homology"/>
<keyword evidence="8 12" id="KW-0472">Membrane</keyword>
<dbReference type="InterPro" id="IPR001828">
    <property type="entry name" value="ANF_lig-bd_rcpt"/>
</dbReference>
<evidence type="ECO:0000256" key="2">
    <source>
        <dbReference type="ARBA" id="ARBA00007242"/>
    </source>
</evidence>
<keyword evidence="10" id="KW-0325">Glycoprotein</keyword>
<evidence type="ECO:0000256" key="12">
    <source>
        <dbReference type="SAM" id="Phobius"/>
    </source>
</evidence>
<dbReference type="InterPro" id="IPR000068">
    <property type="entry name" value="GPCR_3_Ca_sens_rcpt-rel"/>
</dbReference>
<dbReference type="Pfam" id="PF07562">
    <property type="entry name" value="NCD3G"/>
    <property type="match status" value="1"/>
</dbReference>
<dbReference type="Proteomes" id="UP000504612">
    <property type="component" value="Unplaced"/>
</dbReference>
<comment type="similarity">
    <text evidence="2">Belongs to the G-protein coupled receptor 3 family.</text>
</comment>
<dbReference type="GeneID" id="113418509"/>
<dbReference type="InterPro" id="IPR004073">
    <property type="entry name" value="GPCR_3_vmron_rcpt_2"/>
</dbReference>
<keyword evidence="4 12" id="KW-0812">Transmembrane</keyword>
<evidence type="ECO:0000256" key="7">
    <source>
        <dbReference type="ARBA" id="ARBA00023040"/>
    </source>
</evidence>
<dbReference type="FunFam" id="2.10.50.30:FF:000002">
    <property type="entry name" value="Vomeronasal 2 receptor, h1"/>
    <property type="match status" value="1"/>
</dbReference>
<dbReference type="InterPro" id="IPR017979">
    <property type="entry name" value="GPCR_3_CS"/>
</dbReference>
<feature type="transmembrane region" description="Helical" evidence="12">
    <location>
        <begin position="535"/>
        <end position="559"/>
    </location>
</feature>
<gene>
    <name evidence="15" type="primary">LOC113418509</name>
</gene>
<evidence type="ECO:0000256" key="11">
    <source>
        <dbReference type="ARBA" id="ARBA00023224"/>
    </source>
</evidence>
<feature type="transmembrane region" description="Helical" evidence="12">
    <location>
        <begin position="503"/>
        <end position="523"/>
    </location>
</feature>
<keyword evidence="7" id="KW-0297">G-protein coupled receptor</keyword>
<dbReference type="RefSeq" id="XP_026533195.1">
    <property type="nucleotide sequence ID" value="XM_026677410.1"/>
</dbReference>
<feature type="domain" description="G-protein coupled receptors family 3 profile" evidence="13">
    <location>
        <begin position="309"/>
        <end position="573"/>
    </location>
</feature>
<name>A0A6J1US62_9SAUR</name>
<dbReference type="InterPro" id="IPR017978">
    <property type="entry name" value="GPCR_3_C"/>
</dbReference>
<feature type="transmembrane region" description="Helical" evidence="12">
    <location>
        <begin position="346"/>
        <end position="367"/>
    </location>
</feature>
<evidence type="ECO:0000256" key="6">
    <source>
        <dbReference type="ARBA" id="ARBA00022989"/>
    </source>
</evidence>
<keyword evidence="14" id="KW-1185">Reference proteome</keyword>
<dbReference type="Pfam" id="PF01094">
    <property type="entry name" value="ANF_receptor"/>
    <property type="match status" value="1"/>
</dbReference>
<keyword evidence="11" id="KW-0807">Transducer</keyword>
<keyword evidence="5" id="KW-0732">Signal</keyword>
<reference evidence="15" key="1">
    <citation type="submission" date="2025-08" db="UniProtKB">
        <authorList>
            <consortium name="RefSeq"/>
        </authorList>
    </citation>
    <scope>IDENTIFICATION</scope>
</reference>
<dbReference type="Pfam" id="PF00003">
    <property type="entry name" value="7tm_3"/>
    <property type="match status" value="1"/>
</dbReference>
<feature type="transmembrane region" description="Helical" evidence="12">
    <location>
        <begin position="309"/>
        <end position="334"/>
    </location>
</feature>
<dbReference type="InterPro" id="IPR038550">
    <property type="entry name" value="GPCR_3_9-Cys_sf"/>
</dbReference>
<dbReference type="CDD" id="cd15283">
    <property type="entry name" value="7tmC_V2R_pheromone"/>
    <property type="match status" value="1"/>
</dbReference>
<dbReference type="PRINTS" id="PR01535">
    <property type="entry name" value="VOMERONASL2R"/>
</dbReference>
<sequence length="573" mass="64390">MVGKAHIVKCNVHDLHPPLHKYHKQGDFIIGGVPTLSGLVPVSIDFRKQPPVALSEEILLIPKNYQHILALVFAVKEINENPQILSNFTLGFHIYDSYDNAQRTYQTTMLLLSSEERLIPNYTCDNQHNLIAVIGGIDSTVSCHIATILDIYKIPQLHHFLRYVSFNNTAQDRITFNQKGELVTGFDIFNWIIFSNLSLQRVKVGSVDPLAPPDQMFTINDDAITWHSWFNQTRPLSLCSEHCHPGSSKKVREGEPFCCYDCVLCPKGKISDKEDMNECKKCSDKEYANKNQDFCYPKIITFLSYKEPLGITFTFLAFFFFSLTALVLGIFITHHHTPIVRANNQSLTYTLLISLLFCFLCTLLFIGKPGKVVCLLQQTALGINFSVAVSCVLAKTITVVLAFMATKPGSRMRKWVGKRLASSIVLSCFLIQASICVGWLSISPPFPGMDMYSMTEEIVLQCSAGSMVMFYSVLGYLGFLAIISFAVAFLARKLPDTFNEAKFITFSMLVFCSVWLSFVPTYLSSKGKYTVAVEIFSILASGVGLLGSIFFPKCYIIVLRPKLNKVQIMRKKC</sequence>
<dbReference type="AlphaFoldDB" id="A0A6J1US62"/>
<comment type="subcellular location">
    <subcellularLocation>
        <location evidence="1">Cell membrane</location>
        <topology evidence="1">Multi-pass membrane protein</topology>
    </subcellularLocation>
</comment>
<evidence type="ECO:0000256" key="1">
    <source>
        <dbReference type="ARBA" id="ARBA00004651"/>
    </source>
</evidence>
<keyword evidence="3" id="KW-1003">Cell membrane</keyword>
<feature type="transmembrane region" description="Helical" evidence="12">
    <location>
        <begin position="379"/>
        <end position="403"/>
    </location>
</feature>
<dbReference type="InterPro" id="IPR000337">
    <property type="entry name" value="GPCR_3"/>
</dbReference>
<dbReference type="Gene3D" id="2.10.50.30">
    <property type="entry name" value="GPCR, family 3, nine cysteines domain"/>
    <property type="match status" value="1"/>
</dbReference>